<dbReference type="InterPro" id="IPR014836">
    <property type="entry name" value="Integrin_bsu_cyt_dom"/>
</dbReference>
<dbReference type="PRINTS" id="PR01186">
    <property type="entry name" value="INTEGRINB"/>
</dbReference>
<dbReference type="InterPro" id="IPR057243">
    <property type="entry name" value="Integrin_I-EGF_CS"/>
</dbReference>
<dbReference type="Gene3D" id="2.60.40.1510">
    <property type="entry name" value="ntegrin, alpha v. Chain A, domain 3"/>
    <property type="match status" value="1"/>
</dbReference>
<evidence type="ECO:0000256" key="1">
    <source>
        <dbReference type="ARBA" id="ARBA00004251"/>
    </source>
</evidence>
<dbReference type="InterPro" id="IPR036465">
    <property type="entry name" value="vWFA_dom_sf"/>
</dbReference>
<evidence type="ECO:0000259" key="18">
    <source>
        <dbReference type="SMART" id="SM01241"/>
    </source>
</evidence>
<dbReference type="SMART" id="SM01241">
    <property type="entry name" value="Integrin_b_cyt"/>
    <property type="match status" value="1"/>
</dbReference>
<keyword evidence="14" id="KW-0325">Glycoprotein</keyword>
<evidence type="ECO:0000256" key="11">
    <source>
        <dbReference type="ARBA" id="ARBA00023037"/>
    </source>
</evidence>
<dbReference type="GO" id="GO:0007229">
    <property type="term" value="P:integrin-mediated signaling pathway"/>
    <property type="evidence" value="ECO:0007669"/>
    <property type="project" value="UniProtKB-KW"/>
</dbReference>
<evidence type="ECO:0000313" key="19">
    <source>
        <dbReference type="EMBL" id="KAJ8259313.1"/>
    </source>
</evidence>
<evidence type="ECO:0000256" key="3">
    <source>
        <dbReference type="ARBA" id="ARBA00022475"/>
    </source>
</evidence>
<evidence type="ECO:0000256" key="9">
    <source>
        <dbReference type="ARBA" id="ARBA00022889"/>
    </source>
</evidence>
<dbReference type="SUPFAM" id="SSF69179">
    <property type="entry name" value="Integrin domains"/>
    <property type="match status" value="1"/>
</dbReference>
<evidence type="ECO:0000256" key="2">
    <source>
        <dbReference type="ARBA" id="ARBA00007449"/>
    </source>
</evidence>
<keyword evidence="20" id="KW-1185">Reference proteome</keyword>
<dbReference type="GO" id="GO:0098609">
    <property type="term" value="P:cell-cell adhesion"/>
    <property type="evidence" value="ECO:0007669"/>
    <property type="project" value="TreeGrafter"/>
</dbReference>
<evidence type="ECO:0000256" key="14">
    <source>
        <dbReference type="ARBA" id="ARBA00023180"/>
    </source>
</evidence>
<dbReference type="InterPro" id="IPR015812">
    <property type="entry name" value="Integrin_bsu"/>
</dbReference>
<accession>A0A9Q1D6M8</accession>
<dbReference type="InterPro" id="IPR035966">
    <property type="entry name" value="PKF_sf"/>
</dbReference>
<dbReference type="AlphaFoldDB" id="A0A9Q1D6M8"/>
<dbReference type="GO" id="GO:0007160">
    <property type="term" value="P:cell-matrix adhesion"/>
    <property type="evidence" value="ECO:0007669"/>
    <property type="project" value="TreeGrafter"/>
</dbReference>
<feature type="domain" description="Integrin beta subunit VWA" evidence="17">
    <location>
        <begin position="167"/>
        <end position="588"/>
    </location>
</feature>
<dbReference type="GO" id="GO:0050900">
    <property type="term" value="P:leukocyte migration"/>
    <property type="evidence" value="ECO:0007669"/>
    <property type="project" value="TreeGrafter"/>
</dbReference>
<feature type="transmembrane region" description="Helical" evidence="16">
    <location>
        <begin position="829"/>
        <end position="853"/>
    </location>
</feature>
<keyword evidence="9 15" id="KW-0130">Cell adhesion</keyword>
<dbReference type="Pfam" id="PF23105">
    <property type="entry name" value="EGF_integrin"/>
    <property type="match status" value="1"/>
</dbReference>
<dbReference type="PANTHER" id="PTHR10082">
    <property type="entry name" value="INTEGRIN BETA SUBUNIT"/>
    <property type="match status" value="1"/>
</dbReference>
<keyword evidence="4" id="KW-0245">EGF-like domain</keyword>
<evidence type="ECO:0000256" key="16">
    <source>
        <dbReference type="SAM" id="Phobius"/>
    </source>
</evidence>
<organism evidence="19 20">
    <name type="scientific">Conger conger</name>
    <name type="common">Conger eel</name>
    <name type="synonym">Muraena conger</name>
    <dbReference type="NCBI Taxonomy" id="82655"/>
    <lineage>
        <taxon>Eukaryota</taxon>
        <taxon>Metazoa</taxon>
        <taxon>Chordata</taxon>
        <taxon>Craniata</taxon>
        <taxon>Vertebrata</taxon>
        <taxon>Euteleostomi</taxon>
        <taxon>Actinopterygii</taxon>
        <taxon>Neopterygii</taxon>
        <taxon>Teleostei</taxon>
        <taxon>Anguilliformes</taxon>
        <taxon>Congridae</taxon>
        <taxon>Conger</taxon>
    </lineage>
</organism>
<evidence type="ECO:0000256" key="4">
    <source>
        <dbReference type="ARBA" id="ARBA00022536"/>
    </source>
</evidence>
<evidence type="ECO:0000256" key="12">
    <source>
        <dbReference type="ARBA" id="ARBA00023136"/>
    </source>
</evidence>
<proteinExistence type="inferred from homology"/>
<dbReference type="Gene3D" id="3.40.50.460">
    <property type="entry name" value="Phosphofructokinase domain"/>
    <property type="match status" value="1"/>
</dbReference>
<dbReference type="Gene3D" id="3.40.50.450">
    <property type="match status" value="1"/>
</dbReference>
<evidence type="ECO:0000256" key="10">
    <source>
        <dbReference type="ARBA" id="ARBA00022989"/>
    </source>
</evidence>
<keyword evidence="3" id="KW-1003">Cell membrane</keyword>
<gene>
    <name evidence="19" type="ORF">COCON_G00183250</name>
</gene>
<dbReference type="GO" id="GO:0009986">
    <property type="term" value="C:cell surface"/>
    <property type="evidence" value="ECO:0007669"/>
    <property type="project" value="TreeGrafter"/>
</dbReference>
<evidence type="ECO:0000259" key="17">
    <source>
        <dbReference type="SMART" id="SM00187"/>
    </source>
</evidence>
<feature type="domain" description="Integrin beta subunit cytoplasmic" evidence="18">
    <location>
        <begin position="851"/>
        <end position="897"/>
    </location>
</feature>
<dbReference type="FunFam" id="2.10.25.10:FF:000036">
    <property type="entry name" value="Integrin beta"/>
    <property type="match status" value="1"/>
</dbReference>
<dbReference type="GO" id="GO:0008305">
    <property type="term" value="C:integrin complex"/>
    <property type="evidence" value="ECO:0007669"/>
    <property type="project" value="TreeGrafter"/>
</dbReference>
<protein>
    <recommendedName>
        <fullName evidence="15">Integrin beta</fullName>
    </recommendedName>
</protein>
<keyword evidence="6" id="KW-0732">Signal</keyword>
<dbReference type="SUPFAM" id="SSF57196">
    <property type="entry name" value="EGF/Laminin"/>
    <property type="match status" value="1"/>
</dbReference>
<dbReference type="Gene3D" id="3.40.50.410">
    <property type="entry name" value="von Willebrand factor, type A domain"/>
    <property type="match status" value="1"/>
</dbReference>
<dbReference type="Pfam" id="PF00362">
    <property type="entry name" value="Integrin_beta"/>
    <property type="match status" value="1"/>
</dbReference>
<dbReference type="PANTHER" id="PTHR10082:SF36">
    <property type="entry name" value="INTEGRIN BETA-7"/>
    <property type="match status" value="1"/>
</dbReference>
<dbReference type="InterPro" id="IPR057073">
    <property type="entry name" value="EGF_integrin_2"/>
</dbReference>
<dbReference type="OrthoDB" id="410592at2759"/>
<reference evidence="19" key="1">
    <citation type="journal article" date="2023" name="Science">
        <title>Genome structures resolve the early diversification of teleost fishes.</title>
        <authorList>
            <person name="Parey E."/>
            <person name="Louis A."/>
            <person name="Montfort J."/>
            <person name="Bouchez O."/>
            <person name="Roques C."/>
            <person name="Iampietro C."/>
            <person name="Lluch J."/>
            <person name="Castinel A."/>
            <person name="Donnadieu C."/>
            <person name="Desvignes T."/>
            <person name="Floi Bucao C."/>
            <person name="Jouanno E."/>
            <person name="Wen M."/>
            <person name="Mejri S."/>
            <person name="Dirks R."/>
            <person name="Jansen H."/>
            <person name="Henkel C."/>
            <person name="Chen W.J."/>
            <person name="Zahm M."/>
            <person name="Cabau C."/>
            <person name="Klopp C."/>
            <person name="Thompson A.W."/>
            <person name="Robinson-Rechavi M."/>
            <person name="Braasch I."/>
            <person name="Lecointre G."/>
            <person name="Bobe J."/>
            <person name="Postlethwait J.H."/>
            <person name="Berthelot C."/>
            <person name="Roest Crollius H."/>
            <person name="Guiguen Y."/>
        </authorList>
    </citation>
    <scope>NUCLEOTIDE SEQUENCE</scope>
    <source>
        <strain evidence="19">Concon-B</strain>
    </source>
</reference>
<sequence length="903" mass="100431">MQQGGTPTPFDRNFGTKMGAKSVLWLTDKLKECYRHGRIFANTPDSACVLGMKKRSLMFQPLEELKKMTDFEHRIPTVQWWLRLRPILKILAKYKIPLDTSEKAAMEHIIKKRGLINAFVSCVTVGNLRRKRNNTMNEVWVLAAILLHAVGGTGTAGPARGCQSQASCKECLRSPGCGWCMQKGFLKSGEPNERRCDTAQALEERNCGREHLINPQPGVEEMKNVDLRSDSENVVQLQPQSLHLKLRIGVPETFEVWFKRAEGYPIDLYYLMDLSYSMKDDLEKIKHLGEDILKALKKVTKKVRIGFGSFVDKVASPYVSQVKLKLANPCPSRMDSCQPAFSFHNVLRLTEDAAEFKTRVSRQRISGNLDSPEAGFDAMMQAAVCQEAIGWANVTRILVYTSDDTFHMAGDGRLAGIYLPNEGKCHLSADGYYNRATEYDYPSIGRLSRALSANNIQLIFAVTERSVPSYQALSKLIPKSVVGVLEADSSNVVQLISDAYGNLSSTILLEHQRAPAGLDISYRSKCSHGVHRPWQRNGECSNVRINEQVDFTVKVTATSCLPGVEEFVIKPQGIGEELRVTVETLCDCNCGDSKNHSAHCSGNGTLSCGTCSCEEGQLGQHCECERQGDAVTVAAMEAQCRQTNESQLCSGQGSCQCGRCLCQEAGRRGQFCECDDNSCPRHNNRLCAGHGSCNCSKCICHGSYTGDDCSCSGQTDKCVGKDGRVCSQHGRCECNQCVCNKHFLPSDCSELGVSCQDFQKCALCALSHHSQNCSLECGTEDVVKTERADDQREFTCQYAQVRYTVDSKTDDSRIWVYYADLPEPIDLTMVAVGGSIVGIILIGIAIIIVYRLLLELYYRREYHTFIDEQKRAQWNVDRNPLFQGATTTVFNPMHTKELDCDCD</sequence>
<evidence type="ECO:0000256" key="8">
    <source>
        <dbReference type="ARBA" id="ARBA00022842"/>
    </source>
</evidence>
<dbReference type="GO" id="GO:0005178">
    <property type="term" value="F:integrin binding"/>
    <property type="evidence" value="ECO:0007669"/>
    <property type="project" value="TreeGrafter"/>
</dbReference>
<dbReference type="SMART" id="SM00187">
    <property type="entry name" value="INB"/>
    <property type="match status" value="1"/>
</dbReference>
<dbReference type="Proteomes" id="UP001152803">
    <property type="component" value="Unassembled WGS sequence"/>
</dbReference>
<dbReference type="Gene3D" id="1.20.5.100">
    <property type="entry name" value="Cytochrome c1, transmembrane anchor, C-terminal"/>
    <property type="match status" value="1"/>
</dbReference>
<dbReference type="FunFam" id="3.40.50.410:FF:000002">
    <property type="entry name" value="Integrin beta"/>
    <property type="match status" value="1"/>
</dbReference>
<dbReference type="SUPFAM" id="SSF103575">
    <property type="entry name" value="Plexin repeat"/>
    <property type="match status" value="1"/>
</dbReference>
<dbReference type="InterPro" id="IPR032695">
    <property type="entry name" value="Integrin_dom_sf"/>
</dbReference>
<evidence type="ECO:0000256" key="7">
    <source>
        <dbReference type="ARBA" id="ARBA00022737"/>
    </source>
</evidence>
<keyword evidence="11 15" id="KW-0401">Integrin</keyword>
<keyword evidence="7" id="KW-0677">Repeat</keyword>
<dbReference type="GO" id="GO:0005925">
    <property type="term" value="C:focal adhesion"/>
    <property type="evidence" value="ECO:0007669"/>
    <property type="project" value="TreeGrafter"/>
</dbReference>
<evidence type="ECO:0000313" key="20">
    <source>
        <dbReference type="Proteomes" id="UP001152803"/>
    </source>
</evidence>
<dbReference type="GO" id="GO:0033627">
    <property type="term" value="P:cell adhesion mediated by integrin"/>
    <property type="evidence" value="ECO:0007669"/>
    <property type="project" value="TreeGrafter"/>
</dbReference>
<evidence type="ECO:0000256" key="13">
    <source>
        <dbReference type="ARBA" id="ARBA00023157"/>
    </source>
</evidence>
<keyword evidence="8" id="KW-0460">Magnesium</keyword>
<evidence type="ECO:0000256" key="6">
    <source>
        <dbReference type="ARBA" id="ARBA00022729"/>
    </source>
</evidence>
<dbReference type="Gene3D" id="3.30.1680.10">
    <property type="entry name" value="ligand-binding face of the semaphorins, domain 2"/>
    <property type="match status" value="1"/>
</dbReference>
<dbReference type="SUPFAM" id="SSF53300">
    <property type="entry name" value="vWA-like"/>
    <property type="match status" value="1"/>
</dbReference>
<dbReference type="Gene3D" id="2.10.25.10">
    <property type="entry name" value="Laminin"/>
    <property type="match status" value="4"/>
</dbReference>
<dbReference type="SUPFAM" id="SSF53784">
    <property type="entry name" value="Phosphofructokinase"/>
    <property type="match status" value="1"/>
</dbReference>
<evidence type="ECO:0000256" key="5">
    <source>
        <dbReference type="ARBA" id="ARBA00022692"/>
    </source>
</evidence>
<keyword evidence="5 15" id="KW-0812">Transmembrane</keyword>
<keyword evidence="13" id="KW-1015">Disulfide bond</keyword>
<dbReference type="PROSITE" id="PS00243">
    <property type="entry name" value="I_EGF_1"/>
    <property type="match status" value="2"/>
</dbReference>
<name>A0A9Q1D6M8_CONCO</name>
<dbReference type="EMBL" id="JAFJMO010000013">
    <property type="protein sequence ID" value="KAJ8259313.1"/>
    <property type="molecule type" value="Genomic_DNA"/>
</dbReference>
<keyword evidence="12 16" id="KW-0472">Membrane</keyword>
<dbReference type="Pfam" id="PF08725">
    <property type="entry name" value="Integrin_b_cyt"/>
    <property type="match status" value="1"/>
</dbReference>
<keyword evidence="10 16" id="KW-1133">Transmembrane helix</keyword>
<comment type="similarity">
    <text evidence="2 15">Belongs to the integrin beta chain family.</text>
</comment>
<dbReference type="GO" id="GO:0003872">
    <property type="term" value="F:6-phosphofructokinase activity"/>
    <property type="evidence" value="ECO:0007669"/>
    <property type="project" value="InterPro"/>
</dbReference>
<comment type="caution">
    <text evidence="19">The sequence shown here is derived from an EMBL/GenBank/DDBJ whole genome shotgun (WGS) entry which is preliminary data.</text>
</comment>
<comment type="subcellular location">
    <subcellularLocation>
        <location evidence="1 15">Cell membrane</location>
        <topology evidence="1 15">Single-pass type I membrane protein</topology>
    </subcellularLocation>
</comment>
<evidence type="ECO:0000256" key="15">
    <source>
        <dbReference type="RuleBase" id="RU000633"/>
    </source>
</evidence>
<dbReference type="InterPro" id="IPR002369">
    <property type="entry name" value="Integrin_bsu_VWA"/>
</dbReference>